<dbReference type="SUPFAM" id="SSF52047">
    <property type="entry name" value="RNI-like"/>
    <property type="match status" value="1"/>
</dbReference>
<evidence type="ECO:0000256" key="4">
    <source>
        <dbReference type="SAM" id="MobiDB-lite"/>
    </source>
</evidence>
<feature type="compositionally biased region" description="Polar residues" evidence="4">
    <location>
        <begin position="1102"/>
        <end position="1114"/>
    </location>
</feature>
<feature type="region of interest" description="Disordered" evidence="4">
    <location>
        <begin position="1189"/>
        <end position="1213"/>
    </location>
</feature>
<evidence type="ECO:0000256" key="3">
    <source>
        <dbReference type="ARBA" id="ARBA00038315"/>
    </source>
</evidence>
<feature type="region of interest" description="Disordered" evidence="4">
    <location>
        <begin position="995"/>
        <end position="1028"/>
    </location>
</feature>
<evidence type="ECO:0000256" key="2">
    <source>
        <dbReference type="ARBA" id="ARBA00022737"/>
    </source>
</evidence>
<dbReference type="InterPro" id="IPR032675">
    <property type="entry name" value="LRR_dom_sf"/>
</dbReference>
<feature type="region of interest" description="Disordered" evidence="4">
    <location>
        <begin position="1091"/>
        <end position="1129"/>
    </location>
</feature>
<feature type="region of interest" description="Disordered" evidence="4">
    <location>
        <begin position="497"/>
        <end position="557"/>
    </location>
</feature>
<dbReference type="PANTHER" id="PTHR24112:SF9">
    <property type="entry name" value="PROTEIN PHOSPHATASE 1 REGULATORY SUBUNIT 37"/>
    <property type="match status" value="1"/>
</dbReference>
<feature type="compositionally biased region" description="Polar residues" evidence="4">
    <location>
        <begin position="1363"/>
        <end position="1379"/>
    </location>
</feature>
<keyword evidence="6" id="KW-1185">Reference proteome</keyword>
<comment type="similarity">
    <text evidence="3">Belongs to the PPP1R37 family.</text>
</comment>
<dbReference type="Gene3D" id="3.80.10.10">
    <property type="entry name" value="Ribonuclease Inhibitor"/>
    <property type="match status" value="2"/>
</dbReference>
<feature type="compositionally biased region" description="Polar residues" evidence="4">
    <location>
        <begin position="1"/>
        <end position="19"/>
    </location>
</feature>
<evidence type="ECO:0008006" key="7">
    <source>
        <dbReference type="Google" id="ProtNLM"/>
    </source>
</evidence>
<proteinExistence type="inferred from homology"/>
<dbReference type="SMART" id="SM00368">
    <property type="entry name" value="LRR_RI"/>
    <property type="match status" value="3"/>
</dbReference>
<name>A0A8J9YLC7_9NEOP</name>
<feature type="compositionally biased region" description="Pro residues" evidence="4">
    <location>
        <begin position="517"/>
        <end position="531"/>
    </location>
</feature>
<evidence type="ECO:0000313" key="5">
    <source>
        <dbReference type="EMBL" id="CAH0730920.1"/>
    </source>
</evidence>
<dbReference type="InterPro" id="IPR001611">
    <property type="entry name" value="Leu-rich_rpt"/>
</dbReference>
<feature type="compositionally biased region" description="Pro residues" evidence="4">
    <location>
        <begin position="599"/>
        <end position="612"/>
    </location>
</feature>
<feature type="region of interest" description="Disordered" evidence="4">
    <location>
        <begin position="573"/>
        <end position="628"/>
    </location>
</feature>
<dbReference type="Proteomes" id="UP000838878">
    <property type="component" value="Chromosome 9"/>
</dbReference>
<feature type="compositionally biased region" description="Polar residues" evidence="4">
    <location>
        <begin position="547"/>
        <end position="557"/>
    </location>
</feature>
<feature type="region of interest" description="Disordered" evidence="4">
    <location>
        <begin position="1"/>
        <end position="21"/>
    </location>
</feature>
<dbReference type="PANTHER" id="PTHR24112">
    <property type="entry name" value="LEUCINE-RICH REPEAT, ISOFORM F-RELATED"/>
    <property type="match status" value="1"/>
</dbReference>
<evidence type="ECO:0000256" key="1">
    <source>
        <dbReference type="ARBA" id="ARBA00022614"/>
    </source>
</evidence>
<dbReference type="InterPro" id="IPR051279">
    <property type="entry name" value="PP1-Reg/Actin-Interact_Protein"/>
</dbReference>
<dbReference type="OrthoDB" id="10034042at2759"/>
<feature type="region of interest" description="Disordered" evidence="4">
    <location>
        <begin position="1363"/>
        <end position="1387"/>
    </location>
</feature>
<feature type="compositionally biased region" description="Low complexity" evidence="4">
    <location>
        <begin position="1607"/>
        <end position="1618"/>
    </location>
</feature>
<evidence type="ECO:0000313" key="6">
    <source>
        <dbReference type="Proteomes" id="UP000838878"/>
    </source>
</evidence>
<dbReference type="Pfam" id="PF13516">
    <property type="entry name" value="LRR_6"/>
    <property type="match status" value="2"/>
</dbReference>
<organism evidence="5 6">
    <name type="scientific">Brenthis ino</name>
    <name type="common">lesser marbled fritillary</name>
    <dbReference type="NCBI Taxonomy" id="405034"/>
    <lineage>
        <taxon>Eukaryota</taxon>
        <taxon>Metazoa</taxon>
        <taxon>Ecdysozoa</taxon>
        <taxon>Arthropoda</taxon>
        <taxon>Hexapoda</taxon>
        <taxon>Insecta</taxon>
        <taxon>Pterygota</taxon>
        <taxon>Neoptera</taxon>
        <taxon>Endopterygota</taxon>
        <taxon>Lepidoptera</taxon>
        <taxon>Glossata</taxon>
        <taxon>Ditrysia</taxon>
        <taxon>Papilionoidea</taxon>
        <taxon>Nymphalidae</taxon>
        <taxon>Heliconiinae</taxon>
        <taxon>Argynnini</taxon>
        <taxon>Brenthis</taxon>
    </lineage>
</organism>
<feature type="compositionally biased region" description="Basic and acidic residues" evidence="4">
    <location>
        <begin position="1194"/>
        <end position="1211"/>
    </location>
</feature>
<keyword evidence="1" id="KW-0433">Leucine-rich repeat</keyword>
<keyword evidence="2" id="KW-0677">Repeat</keyword>
<feature type="non-terminal residue" evidence="5">
    <location>
        <position position="1730"/>
    </location>
</feature>
<sequence length="1730" mass="190645">MSTYDKSSSGSEQTVTDANVSCDDTCEKKEKKLNRKVCFPHDDHLVTQYFEPANPWQDIPNTTRAQLAAEYLESCRCHGTPPIDSVLEQIRELPDNTIGGSTRAPRLALTDCSLLGTTPTDALEALLRKVQFRRLEIDHADIDDEGAEALFDMVEYYESTNAISIIGPRQFGIRGWQAASRMIKKSSELSELEVCSDALEATHAPALARALRPAACRLRALALRRACLAGEALLCLVIALKTNTSVRELRLDDNNLTPSDASQIGNLLRYNTRIQLLDLSNNMIQDSGLGHIADALVEQAAHSPPSPSTTPTTSKTGGCESRGLAFLVLWNNQLTRNCVNHLTKIMRTTQSLCVLNVGRNALGADVVRALAAERCPLLSLGLQAARVGADAKAVAQLIRGEGRLQRLDLRDNKIGVAGLQAILSAMKENTTLTQIDLDDPPESNSTTAGPVTAQACTEAAAAARLVRDIRSAARRNEPPASAPAALMRKISLTCHTATHIRNIPTEEERRGRLRSPAPSPAPSPAGSPIPAPSRFSVIPVTPDRVSESPSASRTYCPTPSRFKVVQVAEPPQIKVQQAPRKTSSRFSVTRNYDSIYNPTLPPTSPSPSPSPSPDISETKNDATLSDEKEKTVFEYKDVKTSKANVEESVKIEAAVNDFNRKNVKSDEVLVDDVFEAKSERKDDKLTMNIKTNVCDKVEVKKDNDKDKSIEDINKVTGIHTDVHKNVKTVQKKEPDYVVSKTVVIPRTHIRNVVTQTEEIMTDFIIQIEVPDEVREVKHKTELHKTDDILKETQSVIIGPEQSSSGPGVSEFSEIQIEVDEVSSESVNSDVKSANDSLNNEIIVDSDLVKTSDVKDKHEIIDREYGDTIYLSHNETIDYENIETNIVKALDISDTDKKEKDNSATKVHCDQNVNILDDKPNVVDVKSIDTEDIKSFNNLSSKNLDLDNIVPVRDSVILKKNKSESSLDSPDLEVSRLMRKPSSAFCDSSSSLEISGSSVESLNEGRSKMPASNENRSISKDSSVESASDVTPVNLNVSISSNESVSPLSFGNLKKIHGSLSSLEASVSSVDSAKQEKVMVTSADSGIEYSLQNPSEIKEDGSSNEGTLTCSSSLRESVKKDQETLTSPKRTSSLLDVPALKSKGLERMRKISWVAPSASFHLPKPEEKIEYKLPTNLEKLLSLFQHPSSLFSRSSSDDEKKSASNTPPRKDSSLTSSFWSWGSVTEKTDKEDTDSLSEATDSTLSERVQVSFVDESFSRKLDSKTPSTDTDTLSEFQFPMNSENAKVTEKTTDVLVQKCLALSDKMDTPECDNIDLIMPNELRVYDDESSDKSEKKSEDCSEATLVKLEEKPTDVRPRSFASVLKSNSENSMEKQTSPETAQPVDKLPTKVIRGIKENISPENTLTSSIATTALAMDVTDRQIKNKSITEKSDEKPSSDKAPIANIDETCDMAADLIQLAYIDDKVDEKDEMDPQKELESVDLGKDALSYLMFENQEFESTSTDKQESLAQELMDAEIKEMLDLSPELIIDEAVEIPEIFTVEIKGRKSSPIIPERAKIKKSNSLEDLSKRPVLEEKDSPKLKTIAFKVPESTTPRDIPERRSKLRSRSGSSPKSLPESLNKPCPLTKMDTILSKRKKKVSSLGKMARDSLLALNMSEDEIAEFRRSYKLTSVESLRSLESVSEDANSQSGTSIDSRCKACLRTSQESLMSLDSITEDCRCIDECEKRQNR</sequence>
<dbReference type="EMBL" id="OV170229">
    <property type="protein sequence ID" value="CAH0730920.1"/>
    <property type="molecule type" value="Genomic_DNA"/>
</dbReference>
<feature type="compositionally biased region" description="Polar residues" evidence="4">
    <location>
        <begin position="579"/>
        <end position="597"/>
    </location>
</feature>
<feature type="region of interest" description="Disordered" evidence="4">
    <location>
        <begin position="1589"/>
        <end position="1626"/>
    </location>
</feature>
<gene>
    <name evidence="5" type="ORF">BINO364_LOCUS15842</name>
</gene>
<protein>
    <recommendedName>
        <fullName evidence="7">Leucine-rich repeat-containing protein 68</fullName>
    </recommendedName>
</protein>
<accession>A0A8J9YLC7</accession>
<feature type="compositionally biased region" description="Basic and acidic residues" evidence="4">
    <location>
        <begin position="616"/>
        <end position="628"/>
    </location>
</feature>
<reference evidence="5" key="1">
    <citation type="submission" date="2021-12" db="EMBL/GenBank/DDBJ databases">
        <authorList>
            <person name="Martin H S."/>
        </authorList>
    </citation>
    <scope>NUCLEOTIDE SEQUENCE</scope>
</reference>